<dbReference type="Proteomes" id="UP000245627">
    <property type="component" value="Unassembled WGS sequence"/>
</dbReference>
<dbReference type="AlphaFoldDB" id="A0A2T8HIY8"/>
<name>A0A2T8HIY8_9SPHI</name>
<organism evidence="2 3">
    <name type="scientific">Sphingobacterium corticibacter</name>
    <dbReference type="NCBI Taxonomy" id="2171749"/>
    <lineage>
        <taxon>Bacteria</taxon>
        <taxon>Pseudomonadati</taxon>
        <taxon>Bacteroidota</taxon>
        <taxon>Sphingobacteriia</taxon>
        <taxon>Sphingobacteriales</taxon>
        <taxon>Sphingobacteriaceae</taxon>
        <taxon>Sphingobacterium</taxon>
    </lineage>
</organism>
<proteinExistence type="predicted"/>
<evidence type="ECO:0000313" key="3">
    <source>
        <dbReference type="Proteomes" id="UP000245627"/>
    </source>
</evidence>
<keyword evidence="3" id="KW-1185">Reference proteome</keyword>
<evidence type="ECO:0000256" key="1">
    <source>
        <dbReference type="SAM" id="MobiDB-lite"/>
    </source>
</evidence>
<dbReference type="EMBL" id="QDKG01000003">
    <property type="protein sequence ID" value="PVH25416.1"/>
    <property type="molecule type" value="Genomic_DNA"/>
</dbReference>
<accession>A0A2T8HIY8</accession>
<gene>
    <name evidence="2" type="ORF">DC487_10925</name>
</gene>
<evidence type="ECO:0000313" key="2">
    <source>
        <dbReference type="EMBL" id="PVH25416.1"/>
    </source>
</evidence>
<feature type="region of interest" description="Disordered" evidence="1">
    <location>
        <begin position="114"/>
        <end position="133"/>
    </location>
</feature>
<sequence length="196" mass="21680">MHNNGAGTIKATMNLSKSKIKVASLMKLDKVDGIKIPKQADIRAEMATIVSILQKTPGISNVQHSLDFTNFIGTLSCNFTSVEALNTFTRTLSKQLDVDMNGYSSFTYQPKTGVFERKSNPNPEAKKKLESLSPESKKSFSDAYYSAIYRFDRPINSVSNSHAKISSNKKATMLKVPALQVIEGRVNLSNRIQLSK</sequence>
<comment type="caution">
    <text evidence="2">The sequence shown here is derived from an EMBL/GenBank/DDBJ whole genome shotgun (WGS) entry which is preliminary data.</text>
</comment>
<reference evidence="2 3" key="1">
    <citation type="submission" date="2018-04" db="EMBL/GenBank/DDBJ databases">
        <title>Sphingobacterium cortibacter sp. nov.</title>
        <authorList>
            <person name="Li Y."/>
        </authorList>
    </citation>
    <scope>NUCLEOTIDE SEQUENCE [LARGE SCALE GENOMIC DNA]</scope>
    <source>
        <strain evidence="2 3">2c-3</strain>
    </source>
</reference>
<protein>
    <submittedName>
        <fullName evidence="2">Uncharacterized protein</fullName>
    </submittedName>
</protein>